<organism evidence="1 2">
    <name type="scientific">Kribbella sancticallisti</name>
    <dbReference type="NCBI Taxonomy" id="460087"/>
    <lineage>
        <taxon>Bacteria</taxon>
        <taxon>Bacillati</taxon>
        <taxon>Actinomycetota</taxon>
        <taxon>Actinomycetes</taxon>
        <taxon>Propionibacteriales</taxon>
        <taxon>Kribbellaceae</taxon>
        <taxon>Kribbella</taxon>
    </lineage>
</organism>
<keyword evidence="2" id="KW-1185">Reference proteome</keyword>
<comment type="caution">
    <text evidence="1">The sequence shown here is derived from an EMBL/GenBank/DDBJ whole genome shotgun (WGS) entry which is preliminary data.</text>
</comment>
<reference evidence="1 2" key="1">
    <citation type="journal article" date="2019" name="Int. J. Syst. Evol. Microbiol.">
        <title>The Global Catalogue of Microorganisms (GCM) 10K type strain sequencing project: providing services to taxonomists for standard genome sequencing and annotation.</title>
        <authorList>
            <consortium name="The Broad Institute Genomics Platform"/>
            <consortium name="The Broad Institute Genome Sequencing Center for Infectious Disease"/>
            <person name="Wu L."/>
            <person name="Ma J."/>
        </authorList>
    </citation>
    <scope>NUCLEOTIDE SEQUENCE [LARGE SCALE GENOMIC DNA]</scope>
    <source>
        <strain evidence="1 2">JCM 14969</strain>
    </source>
</reference>
<evidence type="ECO:0000313" key="2">
    <source>
        <dbReference type="Proteomes" id="UP001500393"/>
    </source>
</evidence>
<evidence type="ECO:0000313" key="1">
    <source>
        <dbReference type="EMBL" id="GAA1551459.1"/>
    </source>
</evidence>
<dbReference type="InterPro" id="IPR036514">
    <property type="entry name" value="SGNH_hydro_sf"/>
</dbReference>
<name>A0ABN2C501_9ACTN</name>
<gene>
    <name evidence="1" type="ORF">GCM10009789_01480</name>
</gene>
<dbReference type="SUPFAM" id="SSF52266">
    <property type="entry name" value="SGNH hydrolase"/>
    <property type="match status" value="1"/>
</dbReference>
<protein>
    <recommendedName>
        <fullName evidence="3">SGNH hydrolase-type esterase domain-containing protein</fullName>
    </recommendedName>
</protein>
<dbReference type="InterPro" id="IPR006311">
    <property type="entry name" value="TAT_signal"/>
</dbReference>
<dbReference type="RefSeq" id="WP_344208592.1">
    <property type="nucleotide sequence ID" value="NZ_BAAAOS010000001.1"/>
</dbReference>
<dbReference type="PROSITE" id="PS51318">
    <property type="entry name" value="TAT"/>
    <property type="match status" value="1"/>
</dbReference>
<dbReference type="Gene3D" id="3.40.50.1110">
    <property type="entry name" value="SGNH hydrolase"/>
    <property type="match status" value="1"/>
</dbReference>
<dbReference type="EMBL" id="BAAAOS010000001">
    <property type="protein sequence ID" value="GAA1551459.1"/>
    <property type="molecule type" value="Genomic_DNA"/>
</dbReference>
<dbReference type="Proteomes" id="UP001500393">
    <property type="component" value="Unassembled WGS sequence"/>
</dbReference>
<accession>A0ABN2C501</accession>
<proteinExistence type="predicted"/>
<sequence>MRKRFGSLKPNRRQLLLTGAVVATSTVAATETAFAGGYGSGDLAPWQGLTRAIATEATIRTVLQRNGLFMFGDSIGLQDGKALATRLAARTGDPIAVNNWSGRPTAPAVDALAEWAQRYGLPRRILMATGSNDIFTPPAVAAQVERVMDLVGGQRTVFWVNTQVARTRYGTATQLADQRNSAWINLQLSDAQRQHPNLRIVRWAEYLAAKPNRLTMYLREGIHTTVPAGQDARNELIVQAIAAAK</sequence>
<evidence type="ECO:0008006" key="3">
    <source>
        <dbReference type="Google" id="ProtNLM"/>
    </source>
</evidence>